<dbReference type="EMBL" id="JBGUAW010000011">
    <property type="protein sequence ID" value="MFA9462120.1"/>
    <property type="molecule type" value="Genomic_DNA"/>
</dbReference>
<evidence type="ECO:0000256" key="1">
    <source>
        <dbReference type="ARBA" id="ARBA00008460"/>
    </source>
</evidence>
<name>A0ABV4TZW3_9GAMM</name>
<evidence type="ECO:0000313" key="2">
    <source>
        <dbReference type="EMBL" id="MFA9462120.1"/>
    </source>
</evidence>
<dbReference type="RefSeq" id="WP_373656909.1">
    <property type="nucleotide sequence ID" value="NZ_JBGUAW010000011.1"/>
</dbReference>
<organism evidence="2 3">
    <name type="scientific">Thiohalorhabdus methylotrophus</name>
    <dbReference type="NCBI Taxonomy" id="3242694"/>
    <lineage>
        <taxon>Bacteria</taxon>
        <taxon>Pseudomonadati</taxon>
        <taxon>Pseudomonadota</taxon>
        <taxon>Gammaproteobacteria</taxon>
        <taxon>Thiohalorhabdales</taxon>
        <taxon>Thiohalorhabdaceae</taxon>
        <taxon>Thiohalorhabdus</taxon>
    </lineage>
</organism>
<dbReference type="PANTHER" id="PTHR38036:SF1">
    <property type="entry name" value="UPF0250 PROTEIN YBED"/>
    <property type="match status" value="1"/>
</dbReference>
<reference evidence="2 3" key="1">
    <citation type="submission" date="2024-08" db="EMBL/GenBank/DDBJ databases">
        <title>Whole-genome sequencing of halo(alkali)philic microorganisms from hypersaline lakes.</title>
        <authorList>
            <person name="Sorokin D.Y."/>
            <person name="Merkel A.Y."/>
            <person name="Messina E."/>
            <person name="Yakimov M."/>
        </authorList>
    </citation>
    <scope>NUCLEOTIDE SEQUENCE [LARGE SCALE GENOMIC DNA]</scope>
    <source>
        <strain evidence="2 3">Cl-TMA</strain>
    </source>
</reference>
<accession>A0ABV4TZW3</accession>
<proteinExistence type="inferred from homology"/>
<sequence>MSDQCPLGDARVEYPIPYTVKAFGPNQNGFPERVRMLVEQHTPLNEHALHTRESRNGRYISVSCAFEAESREQLDAIYADLQSDPDVLAAL</sequence>
<dbReference type="InterPro" id="IPR007454">
    <property type="entry name" value="UPF0250_YbeD-like"/>
</dbReference>
<protein>
    <submittedName>
        <fullName evidence="2">YbeD family protein</fullName>
    </submittedName>
</protein>
<dbReference type="InterPro" id="IPR027471">
    <property type="entry name" value="YbeD-like_sf"/>
</dbReference>
<dbReference type="SUPFAM" id="SSF117991">
    <property type="entry name" value="YbeD/HP0495-like"/>
    <property type="match status" value="1"/>
</dbReference>
<dbReference type="Pfam" id="PF04359">
    <property type="entry name" value="DUF493"/>
    <property type="match status" value="1"/>
</dbReference>
<comment type="caution">
    <text evidence="2">The sequence shown here is derived from an EMBL/GenBank/DDBJ whole genome shotgun (WGS) entry which is preliminary data.</text>
</comment>
<gene>
    <name evidence="2" type="ORF">ACERLL_14980</name>
</gene>
<comment type="similarity">
    <text evidence="1">Belongs to the UPF0250 family.</text>
</comment>
<keyword evidence="3" id="KW-1185">Reference proteome</keyword>
<dbReference type="Gene3D" id="3.30.70.260">
    <property type="match status" value="1"/>
</dbReference>
<evidence type="ECO:0000313" key="3">
    <source>
        <dbReference type="Proteomes" id="UP001575181"/>
    </source>
</evidence>
<dbReference type="Proteomes" id="UP001575181">
    <property type="component" value="Unassembled WGS sequence"/>
</dbReference>
<dbReference type="PANTHER" id="PTHR38036">
    <property type="entry name" value="UPF0250 PROTEIN YBED"/>
    <property type="match status" value="1"/>
</dbReference>